<evidence type="ECO:0000313" key="8">
    <source>
        <dbReference type="EMBL" id="RNI39813.1"/>
    </source>
</evidence>
<dbReference type="PRINTS" id="PR00411">
    <property type="entry name" value="PNDRDTASEI"/>
</dbReference>
<dbReference type="InterPro" id="IPR036188">
    <property type="entry name" value="FAD/NAD-bd_sf"/>
</dbReference>
<accession>A0A3M9NRK1</accession>
<evidence type="ECO:0000256" key="2">
    <source>
        <dbReference type="ARBA" id="ARBA00022630"/>
    </source>
</evidence>
<sequence>MEKFDVVVIGSGSGYNVAMRCAAAGKKTAIIDHQPFGGTCALRGCDPKKVLVGIAHVLSLNEQLIGKGISTLPEFSWEDLMKFKTSFTEPKIPKTEENLEKAGITQYHGRAKFIDENIIQVNDQKISGEKFALANGAAPSRLSIPGEDLLIDSTAFLSLQQLPEEILFVGGGFIAFEFAHIVSRFGVKATIVHRGEMPLSNFDVDMVKLLMKASEKLGIRILLNTEVKSINKKEDRFLIHAEQHGKNIELSTQLAVHSAGRAPDIFDMGLEKMRISFDKKGVKVNDYMQSVSNVNVYACGDANNKCMPLTPVAAKEGIILSDNLLKGNYKKINYGHVPYNVFSIPPVAAVGLTEHAAKHQGLNVKVRFKETTHWYSSRRLNEIVSGYKILVDNDTDEIIGAHLVGPNAAETINIFAVAMNAKVKASDLKKSIFSYPTNASDIVHMF</sequence>
<reference evidence="8 9" key="1">
    <citation type="submission" date="2018-11" db="EMBL/GenBank/DDBJ databases">
        <title>Draft genome sequence of Ferruginibacter sp. BO-59.</title>
        <authorList>
            <person name="Im W.T."/>
        </authorList>
    </citation>
    <scope>NUCLEOTIDE SEQUENCE [LARGE SCALE GENOMIC DNA]</scope>
    <source>
        <strain evidence="8 9">BO-59</strain>
    </source>
</reference>
<dbReference type="InterPro" id="IPR023753">
    <property type="entry name" value="FAD/NAD-binding_dom"/>
</dbReference>
<keyword evidence="4" id="KW-0520">NAD</keyword>
<evidence type="ECO:0000256" key="3">
    <source>
        <dbReference type="ARBA" id="ARBA00022827"/>
    </source>
</evidence>
<keyword evidence="3 4" id="KW-0274">FAD</keyword>
<comment type="caution">
    <text evidence="8">The sequence shown here is derived from an EMBL/GenBank/DDBJ whole genome shotgun (WGS) entry which is preliminary data.</text>
</comment>
<dbReference type="Gene3D" id="3.30.390.30">
    <property type="match status" value="1"/>
</dbReference>
<dbReference type="EMBL" id="RJJR01000001">
    <property type="protein sequence ID" value="RNI39813.1"/>
    <property type="molecule type" value="Genomic_DNA"/>
</dbReference>
<dbReference type="Pfam" id="PF07992">
    <property type="entry name" value="Pyr_redox_2"/>
    <property type="match status" value="1"/>
</dbReference>
<dbReference type="PIRSF" id="PIRSF000350">
    <property type="entry name" value="Mercury_reductase_MerA"/>
    <property type="match status" value="1"/>
</dbReference>
<name>A0A3M9NRK1_9BACT</name>
<feature type="binding site" evidence="4">
    <location>
        <begin position="170"/>
        <end position="177"/>
    </location>
    <ligand>
        <name>NAD(+)</name>
        <dbReference type="ChEBI" id="CHEBI:57540"/>
    </ligand>
</feature>
<dbReference type="GO" id="GO:0016491">
    <property type="term" value="F:oxidoreductase activity"/>
    <property type="evidence" value="ECO:0007669"/>
    <property type="project" value="InterPro"/>
</dbReference>
<evidence type="ECO:0000256" key="1">
    <source>
        <dbReference type="ARBA" id="ARBA00007532"/>
    </source>
</evidence>
<dbReference type="InterPro" id="IPR016156">
    <property type="entry name" value="FAD/NAD-linked_Rdtase_dimer_sf"/>
</dbReference>
<comment type="cofactor">
    <cofactor evidence="4">
        <name>FAD</name>
        <dbReference type="ChEBI" id="CHEBI:57692"/>
    </cofactor>
    <text evidence="4">Binds 1 FAD per subunit.</text>
</comment>
<dbReference type="SUPFAM" id="SSF55424">
    <property type="entry name" value="FAD/NAD-linked reductases, dimerisation (C-terminal) domain"/>
    <property type="match status" value="1"/>
</dbReference>
<evidence type="ECO:0000259" key="6">
    <source>
        <dbReference type="Pfam" id="PF02852"/>
    </source>
</evidence>
<organism evidence="8 9">
    <name type="scientific">Hanamia caeni</name>
    <dbReference type="NCBI Taxonomy" id="2294116"/>
    <lineage>
        <taxon>Bacteria</taxon>
        <taxon>Pseudomonadati</taxon>
        <taxon>Bacteroidota</taxon>
        <taxon>Chitinophagia</taxon>
        <taxon>Chitinophagales</taxon>
        <taxon>Chitinophagaceae</taxon>
        <taxon>Hanamia</taxon>
    </lineage>
</organism>
<keyword evidence="9" id="KW-1185">Reference proteome</keyword>
<dbReference type="PANTHER" id="PTHR43014">
    <property type="entry name" value="MERCURIC REDUCTASE"/>
    <property type="match status" value="1"/>
</dbReference>
<evidence type="ECO:0000256" key="5">
    <source>
        <dbReference type="PIRSR" id="PIRSR000350-4"/>
    </source>
</evidence>
<dbReference type="Pfam" id="PF02852">
    <property type="entry name" value="Pyr_redox_dim"/>
    <property type="match status" value="1"/>
</dbReference>
<dbReference type="Proteomes" id="UP000267223">
    <property type="component" value="Unassembled WGS sequence"/>
</dbReference>
<evidence type="ECO:0000313" key="9">
    <source>
        <dbReference type="Proteomes" id="UP000267223"/>
    </source>
</evidence>
<feature type="binding site" evidence="4">
    <location>
        <position position="260"/>
    </location>
    <ligand>
        <name>NAD(+)</name>
        <dbReference type="ChEBI" id="CHEBI:57540"/>
    </ligand>
</feature>
<dbReference type="InterPro" id="IPR004099">
    <property type="entry name" value="Pyr_nucl-diS_OxRdtase_dimer"/>
</dbReference>
<feature type="domain" description="Pyridine nucleotide-disulphide oxidoreductase dimerisation" evidence="6">
    <location>
        <begin position="337"/>
        <end position="444"/>
    </location>
</feature>
<feature type="binding site" evidence="4">
    <location>
        <position position="49"/>
    </location>
    <ligand>
        <name>FAD</name>
        <dbReference type="ChEBI" id="CHEBI:57692"/>
    </ligand>
</feature>
<dbReference type="InterPro" id="IPR001100">
    <property type="entry name" value="Pyr_nuc-diS_OxRdtase"/>
</dbReference>
<dbReference type="PRINTS" id="PR00368">
    <property type="entry name" value="FADPNR"/>
</dbReference>
<protein>
    <submittedName>
        <fullName evidence="8">NAD(P)/FAD-dependent oxidoreductase</fullName>
    </submittedName>
</protein>
<feature type="binding site" evidence="4">
    <location>
        <position position="301"/>
    </location>
    <ligand>
        <name>FAD</name>
        <dbReference type="ChEBI" id="CHEBI:57692"/>
    </ligand>
</feature>
<evidence type="ECO:0000256" key="4">
    <source>
        <dbReference type="PIRSR" id="PIRSR000350-3"/>
    </source>
</evidence>
<keyword evidence="2" id="KW-0285">Flavoprotein</keyword>
<dbReference type="AlphaFoldDB" id="A0A3M9NRK1"/>
<keyword evidence="4" id="KW-0547">Nucleotide-binding</keyword>
<feature type="disulfide bond" description="Redox-active" evidence="5">
    <location>
        <begin position="40"/>
        <end position="45"/>
    </location>
</feature>
<dbReference type="RefSeq" id="WP_123118704.1">
    <property type="nucleotide sequence ID" value="NZ_RJJR01000001.1"/>
</dbReference>
<feature type="domain" description="FAD/NAD(P)-binding" evidence="7">
    <location>
        <begin position="4"/>
        <end position="317"/>
    </location>
</feature>
<dbReference type="PANTHER" id="PTHR43014:SF5">
    <property type="entry name" value="GLUTATHIONE REDUCTASE (NADPH)"/>
    <property type="match status" value="1"/>
</dbReference>
<evidence type="ECO:0000259" key="7">
    <source>
        <dbReference type="Pfam" id="PF07992"/>
    </source>
</evidence>
<dbReference type="OrthoDB" id="9800167at2"/>
<dbReference type="GO" id="GO:0000166">
    <property type="term" value="F:nucleotide binding"/>
    <property type="evidence" value="ECO:0007669"/>
    <property type="project" value="UniProtKB-KW"/>
</dbReference>
<gene>
    <name evidence="8" type="ORF">EFY79_00465</name>
</gene>
<dbReference type="Gene3D" id="3.50.50.60">
    <property type="entry name" value="FAD/NAD(P)-binding domain"/>
    <property type="match status" value="2"/>
</dbReference>
<comment type="similarity">
    <text evidence="1">Belongs to the class-I pyridine nucleotide-disulfide oxidoreductase family.</text>
</comment>
<proteinExistence type="inferred from homology"/>
<dbReference type="SUPFAM" id="SSF51905">
    <property type="entry name" value="FAD/NAD(P)-binding domain"/>
    <property type="match status" value="1"/>
</dbReference>